<keyword evidence="7" id="KW-0808">Transferase</keyword>
<dbReference type="GO" id="GO:0018025">
    <property type="term" value="F:calmodulin-lysine N-methyltransferase activity"/>
    <property type="evidence" value="ECO:0007669"/>
    <property type="project" value="UniProtKB-EC"/>
</dbReference>
<dbReference type="PANTHER" id="PTHR13539:SF3">
    <property type="entry name" value="CALMODULIN-LYSINE N-METHYLTRANSFERASE"/>
    <property type="match status" value="1"/>
</dbReference>
<dbReference type="GO" id="GO:0005634">
    <property type="term" value="C:nucleus"/>
    <property type="evidence" value="ECO:0007669"/>
    <property type="project" value="UniProtKB-SubCell"/>
</dbReference>
<dbReference type="RefSeq" id="XP_030759807.1">
    <property type="nucleotide sequence ID" value="XM_030903947.1"/>
</dbReference>
<dbReference type="KEGG" id="soy:115885153"/>
<dbReference type="SUPFAM" id="SSF53335">
    <property type="entry name" value="S-adenosyl-L-methionine-dependent methyltransferases"/>
    <property type="match status" value="1"/>
</dbReference>
<dbReference type="InterPro" id="IPR019410">
    <property type="entry name" value="Methyltransf_16"/>
</dbReference>
<dbReference type="Gene3D" id="3.40.50.150">
    <property type="entry name" value="Vaccinia Virus protein VP39"/>
    <property type="match status" value="1"/>
</dbReference>
<proteinExistence type="predicted"/>
<reference evidence="10" key="1">
    <citation type="submission" date="2025-08" db="UniProtKB">
        <authorList>
            <consortium name="RefSeq"/>
        </authorList>
    </citation>
    <scope>IDENTIFICATION</scope>
    <source>
        <tissue evidence="10">Gonads</tissue>
    </source>
</reference>
<keyword evidence="8" id="KW-0539">Nucleus</keyword>
<protein>
    <recommendedName>
        <fullName evidence="4">Calmodulin-lysine N-methyltransferase</fullName>
        <ecNumber evidence="3">2.1.1.60</ecNumber>
    </recommendedName>
</protein>
<dbReference type="Pfam" id="PF10294">
    <property type="entry name" value="Methyltransf_16"/>
    <property type="match status" value="1"/>
</dbReference>
<keyword evidence="9" id="KW-1185">Reference proteome</keyword>
<gene>
    <name evidence="10" type="primary">LOC115885153</name>
</gene>
<evidence type="ECO:0000256" key="7">
    <source>
        <dbReference type="ARBA" id="ARBA00022679"/>
    </source>
</evidence>
<dbReference type="OrthoDB" id="413520at2759"/>
<evidence type="ECO:0000256" key="8">
    <source>
        <dbReference type="ARBA" id="ARBA00023242"/>
    </source>
</evidence>
<dbReference type="GO" id="GO:0032259">
    <property type="term" value="P:methylation"/>
    <property type="evidence" value="ECO:0007669"/>
    <property type="project" value="UniProtKB-KW"/>
</dbReference>
<dbReference type="PANTHER" id="PTHR13539">
    <property type="entry name" value="CALMODULIN-LYSINE N-METHYLTRANSFERASE"/>
    <property type="match status" value="1"/>
</dbReference>
<evidence type="ECO:0000256" key="6">
    <source>
        <dbReference type="ARBA" id="ARBA00022603"/>
    </source>
</evidence>
<evidence type="ECO:0000256" key="1">
    <source>
        <dbReference type="ARBA" id="ARBA00004123"/>
    </source>
</evidence>
<dbReference type="GO" id="GO:0005737">
    <property type="term" value="C:cytoplasm"/>
    <property type="evidence" value="ECO:0007669"/>
    <property type="project" value="UniProtKB-SubCell"/>
</dbReference>
<dbReference type="InterPro" id="IPR025800">
    <property type="entry name" value="CaM-Lys-N-MeTrfase"/>
</dbReference>
<evidence type="ECO:0000256" key="2">
    <source>
        <dbReference type="ARBA" id="ARBA00004496"/>
    </source>
</evidence>
<evidence type="ECO:0000256" key="3">
    <source>
        <dbReference type="ARBA" id="ARBA00011914"/>
    </source>
</evidence>
<evidence type="ECO:0000313" key="10">
    <source>
        <dbReference type="RefSeq" id="XP_030759807.1"/>
    </source>
</evidence>
<organism evidence="9 10">
    <name type="scientific">Sitophilus oryzae</name>
    <name type="common">Rice weevil</name>
    <name type="synonym">Curculio oryzae</name>
    <dbReference type="NCBI Taxonomy" id="7048"/>
    <lineage>
        <taxon>Eukaryota</taxon>
        <taxon>Metazoa</taxon>
        <taxon>Ecdysozoa</taxon>
        <taxon>Arthropoda</taxon>
        <taxon>Hexapoda</taxon>
        <taxon>Insecta</taxon>
        <taxon>Pterygota</taxon>
        <taxon>Neoptera</taxon>
        <taxon>Endopterygota</taxon>
        <taxon>Coleoptera</taxon>
        <taxon>Polyphaga</taxon>
        <taxon>Cucujiformia</taxon>
        <taxon>Curculionidae</taxon>
        <taxon>Dryophthorinae</taxon>
        <taxon>Sitophilus</taxon>
    </lineage>
</organism>
<name>A0A6J2Y8B8_SITOR</name>
<dbReference type="AlphaFoldDB" id="A0A6J2Y8B8"/>
<keyword evidence="5" id="KW-0963">Cytoplasm</keyword>
<comment type="subcellular location">
    <subcellularLocation>
        <location evidence="2">Cytoplasm</location>
    </subcellularLocation>
    <subcellularLocation>
        <location evidence="1">Nucleus</location>
    </subcellularLocation>
</comment>
<dbReference type="GeneID" id="115885153"/>
<sequence length="326" mass="36872">MDQSKDILELSRNSYRIDLDEVAFVGKGSDKKRTARRRWAILAKALKSPSGSQPSSPTDDVSVRRISSFMLLKTRELPAPPSPLVSELLSKRAWFEYSLSVGQNAFSLNISHRTRTFSAEDLMGFNNTGNVCIWPSEETLSYYACSNLDIFKNRNVLELGGGMSCLAGLFVAKYASPKTVLVSDGNKTSVDNVRAILQCNEFSCPTDCAILKWGEPRGSRRLYDVIVSADCLFFDDARRDFVECLYEYLAPEGLGLVMAPQRGSTLDSFMIQSENRGLICRKIMRYDDVVWERRLELLDQCEYNDNIHYPVLVEVTKREAYSKENV</sequence>
<dbReference type="EC" id="2.1.1.60" evidence="3"/>
<dbReference type="InterPro" id="IPR029063">
    <property type="entry name" value="SAM-dependent_MTases_sf"/>
</dbReference>
<keyword evidence="6" id="KW-0489">Methyltransferase</keyword>
<evidence type="ECO:0000313" key="9">
    <source>
        <dbReference type="Proteomes" id="UP000504635"/>
    </source>
</evidence>
<dbReference type="FunCoup" id="A0A6J2Y8B8">
    <property type="interactions" value="1829"/>
</dbReference>
<accession>A0A6J2Y8B8</accession>
<dbReference type="Proteomes" id="UP000504635">
    <property type="component" value="Unplaced"/>
</dbReference>
<evidence type="ECO:0000256" key="4">
    <source>
        <dbReference type="ARBA" id="ARBA00020594"/>
    </source>
</evidence>
<evidence type="ECO:0000256" key="5">
    <source>
        <dbReference type="ARBA" id="ARBA00022490"/>
    </source>
</evidence>
<dbReference type="InParanoid" id="A0A6J2Y8B8"/>